<dbReference type="EMBL" id="LR796202">
    <property type="protein sequence ID" value="CAB4126583.1"/>
    <property type="molecule type" value="Genomic_DNA"/>
</dbReference>
<sequence>MDKILLKQAARIIDHLVENKDEDIDWALIDRFQDLLEKHLNKSTLKMKAEQNAQKNHHPSH</sequence>
<evidence type="ECO:0000313" key="2">
    <source>
        <dbReference type="EMBL" id="CAB4133793.1"/>
    </source>
</evidence>
<protein>
    <submittedName>
        <fullName evidence="2">Uncharacterized protein</fullName>
    </submittedName>
</protein>
<organism evidence="2">
    <name type="scientific">uncultured Caudovirales phage</name>
    <dbReference type="NCBI Taxonomy" id="2100421"/>
    <lineage>
        <taxon>Viruses</taxon>
        <taxon>Duplodnaviria</taxon>
        <taxon>Heunggongvirae</taxon>
        <taxon>Uroviricota</taxon>
        <taxon>Caudoviricetes</taxon>
        <taxon>Peduoviridae</taxon>
        <taxon>Maltschvirus</taxon>
        <taxon>Maltschvirus maltsch</taxon>
    </lineage>
</organism>
<evidence type="ECO:0000313" key="1">
    <source>
        <dbReference type="EMBL" id="CAB4126583.1"/>
    </source>
</evidence>
<name>A0A6J5LKB5_9CAUD</name>
<gene>
    <name evidence="2" type="ORF">UFOVP262_27</name>
    <name evidence="1" type="ORF">UFOVP90_13</name>
</gene>
<dbReference type="EMBL" id="LR796276">
    <property type="protein sequence ID" value="CAB4133793.1"/>
    <property type="molecule type" value="Genomic_DNA"/>
</dbReference>
<proteinExistence type="predicted"/>
<accession>A0A6J5LKB5</accession>
<reference evidence="2" key="1">
    <citation type="submission" date="2020-04" db="EMBL/GenBank/DDBJ databases">
        <authorList>
            <person name="Chiriac C."/>
            <person name="Salcher M."/>
            <person name="Ghai R."/>
            <person name="Kavagutti S V."/>
        </authorList>
    </citation>
    <scope>NUCLEOTIDE SEQUENCE</scope>
</reference>